<sequence>MMFLSSEKFKISAIMVLEKKWNFIKEVKYASRCHDSYRLSIQVVMNVADCCIHFQNEKFPHLSLIGDLSLIPKPIFEVKVCSLQEYTVQYYF</sequence>
<dbReference type="Proteomes" id="UP000035680">
    <property type="component" value="Unassembled WGS sequence"/>
</dbReference>
<dbReference type="WBParaSite" id="SVE_1988000.1">
    <property type="protein sequence ID" value="SVE_1988000.1"/>
    <property type="gene ID" value="SVE_1988000"/>
</dbReference>
<reference evidence="1" key="1">
    <citation type="submission" date="2014-07" db="EMBL/GenBank/DDBJ databases">
        <authorList>
            <person name="Martin A.A"/>
            <person name="De Silva N."/>
        </authorList>
    </citation>
    <scope>NUCLEOTIDE SEQUENCE</scope>
</reference>
<evidence type="ECO:0000313" key="1">
    <source>
        <dbReference type="Proteomes" id="UP000035680"/>
    </source>
</evidence>
<reference evidence="2" key="2">
    <citation type="submission" date="2015-08" db="UniProtKB">
        <authorList>
            <consortium name="WormBaseParasite"/>
        </authorList>
    </citation>
    <scope>IDENTIFICATION</scope>
</reference>
<name>A0A0K0G566_STRVS</name>
<accession>A0A0K0G566</accession>
<protein>
    <submittedName>
        <fullName evidence="2">Uncharacterized protein</fullName>
    </submittedName>
</protein>
<organism evidence="1 2">
    <name type="scientific">Strongyloides venezuelensis</name>
    <name type="common">Threadworm</name>
    <dbReference type="NCBI Taxonomy" id="75913"/>
    <lineage>
        <taxon>Eukaryota</taxon>
        <taxon>Metazoa</taxon>
        <taxon>Ecdysozoa</taxon>
        <taxon>Nematoda</taxon>
        <taxon>Chromadorea</taxon>
        <taxon>Rhabditida</taxon>
        <taxon>Tylenchina</taxon>
        <taxon>Panagrolaimomorpha</taxon>
        <taxon>Strongyloidoidea</taxon>
        <taxon>Strongyloididae</taxon>
        <taxon>Strongyloides</taxon>
    </lineage>
</organism>
<proteinExistence type="predicted"/>
<dbReference type="AlphaFoldDB" id="A0A0K0G566"/>
<evidence type="ECO:0000313" key="2">
    <source>
        <dbReference type="WBParaSite" id="SVE_1988000.1"/>
    </source>
</evidence>
<keyword evidence="1" id="KW-1185">Reference proteome</keyword>